<protein>
    <submittedName>
        <fullName evidence="2">Cathepsin L</fullName>
    </submittedName>
    <submittedName>
        <fullName evidence="3">Cathepsin_L</fullName>
    </submittedName>
</protein>
<dbReference type="InterPro" id="IPR038765">
    <property type="entry name" value="Papain-like_cys_pep_sf"/>
</dbReference>
<evidence type="ECO:0000313" key="4">
    <source>
        <dbReference type="Proteomes" id="UP001642409"/>
    </source>
</evidence>
<dbReference type="EMBL" id="CATOUU010000108">
    <property type="protein sequence ID" value="CAI9916640.1"/>
    <property type="molecule type" value="Genomic_DNA"/>
</dbReference>
<dbReference type="SUPFAM" id="SSF57184">
    <property type="entry name" value="Growth factor receptor domain"/>
    <property type="match status" value="1"/>
</dbReference>
<name>A0AA86NBZ1_9EUKA</name>
<feature type="domain" description="4Fe-4S ferredoxin-type" evidence="1">
    <location>
        <begin position="431"/>
        <end position="464"/>
    </location>
</feature>
<dbReference type="InterPro" id="IPR017896">
    <property type="entry name" value="4Fe4S_Fe-S-bd"/>
</dbReference>
<organism evidence="2">
    <name type="scientific">Hexamita inflata</name>
    <dbReference type="NCBI Taxonomy" id="28002"/>
    <lineage>
        <taxon>Eukaryota</taxon>
        <taxon>Metamonada</taxon>
        <taxon>Diplomonadida</taxon>
        <taxon>Hexamitidae</taxon>
        <taxon>Hexamitinae</taxon>
        <taxon>Hexamita</taxon>
    </lineage>
</organism>
<dbReference type="Gene3D" id="3.90.70.10">
    <property type="entry name" value="Cysteine proteinases"/>
    <property type="match status" value="1"/>
</dbReference>
<evidence type="ECO:0000313" key="3">
    <source>
        <dbReference type="EMBL" id="CAL6006143.1"/>
    </source>
</evidence>
<dbReference type="GO" id="GO:0008234">
    <property type="term" value="F:cysteine-type peptidase activity"/>
    <property type="evidence" value="ECO:0007669"/>
    <property type="project" value="InterPro"/>
</dbReference>
<dbReference type="InterPro" id="IPR000668">
    <property type="entry name" value="Peptidase_C1A_C"/>
</dbReference>
<reference evidence="2" key="1">
    <citation type="submission" date="2023-06" db="EMBL/GenBank/DDBJ databases">
        <authorList>
            <person name="Kurt Z."/>
        </authorList>
    </citation>
    <scope>NUCLEOTIDE SEQUENCE</scope>
</reference>
<dbReference type="InterPro" id="IPR009030">
    <property type="entry name" value="Growth_fac_rcpt_cys_sf"/>
</dbReference>
<accession>A0AA86NBZ1</accession>
<dbReference type="Proteomes" id="UP001642409">
    <property type="component" value="Unassembled WGS sequence"/>
</dbReference>
<dbReference type="SMART" id="SM00645">
    <property type="entry name" value="Pept_C1"/>
    <property type="match status" value="1"/>
</dbReference>
<proteinExistence type="predicted"/>
<keyword evidence="4" id="KW-1185">Reference proteome</keyword>
<dbReference type="AlphaFoldDB" id="A0AA86NBZ1"/>
<evidence type="ECO:0000259" key="1">
    <source>
        <dbReference type="PROSITE" id="PS51379"/>
    </source>
</evidence>
<dbReference type="EMBL" id="CAXDID020000053">
    <property type="protein sequence ID" value="CAL6006143.1"/>
    <property type="molecule type" value="Genomic_DNA"/>
</dbReference>
<comment type="caution">
    <text evidence="2">The sequence shown here is derived from an EMBL/GenBank/DDBJ whole genome shotgun (WGS) entry which is preliminary data.</text>
</comment>
<sequence length="1033" mass="113995">MIALFLVLQENLQSITCDEAFLLYKQRFNKVYETLELEKKSVFCYNFQQLQKLLIQDPMLAVGLVERMDILHNETVQIPTGLNKLNAARLDVCAADNPLPDLKSPHPSVDLREMKLITPVKNQGCGSCYIFQTISVLENSVLRDKQNLNSFWQQKASSSSFSLSEQFLLSNSMCKNCDYCKGGGFTYETYIMVPGNKLQKSPPRPPIQTVELNENFPYNYANYQDAWLAGKPLPPKISPENNLLPVKYLRNSMGDTFWCDQYSLTTPTVKLFDDDASTFNTSTITTLKSYLSRGIAIAAFMYVDNGNAGVNFQFFNGGKIVNSPCTSKIPNHAITLVGYGTKYGKNVWIFRNSWGSGWGENGYFFTEIGTNSYCTEQYAYTIIPKNFDMYETLAYPRGNLSRGLPSTLDCDGNYTNVQGVITCYNECPSSYPAIINGQKECIAFCPIGQQCQTSCPTALSFREAGKCVSKCQSGYFSIMGSEKICQISCPGIYICNNDQKQCITNCNQSAPYYETGACVQRCTSGMYTIATGAQPLMCQTAACPYYLLNISNGNSKQCITSCPSNTPYYENNTCVSSCKSSKFSVIPDIKLAVCEDAPCTFYIVNASNGAKKCLSSCPSDSPFSDAGLCTSRCSSGSYSNLQGVLTCQASCNQLYIFNASNSNSKLCVSVCEALSVVDGNMCTDKCSSALPYNDSKICSNKCTSGAYQTVNNNFVCVNACVLYLYNQTSNQKQCITNCNQSAPYYETGACVQRCTSGMYTIATGAQPLMCQTAACPYYLLNISNGNSKQCITSCPSNTPYYENNTCVSSCKSSKFSVIPDIKLAVCEDAPCTFYIVNASNGAKKCLSSCPSDSPFSDAGLCTSRCSSGSYSNLQGVLTCQASCNQLYIFNASNSNSKLCVSVCEALSVVDGNMCTDKCSSALPYNDSKICSNKCTSGAYQTVNNNFVCGQCMRSIFIQLDQQSKTMHYQLQLICSILRNWSMRLKVHFWYVYDSYRRSTIDVLNSCLSLLFAQYLKWKFQIVHNVVPVQYSIL</sequence>
<dbReference type="Pfam" id="PF00112">
    <property type="entry name" value="Peptidase_C1"/>
    <property type="match status" value="1"/>
</dbReference>
<reference evidence="3 4" key="2">
    <citation type="submission" date="2024-07" db="EMBL/GenBank/DDBJ databases">
        <authorList>
            <person name="Akdeniz Z."/>
        </authorList>
    </citation>
    <scope>NUCLEOTIDE SEQUENCE [LARGE SCALE GENOMIC DNA]</scope>
</reference>
<gene>
    <name evidence="3" type="ORF">HINF_LOCUS20015</name>
    <name evidence="2" type="ORF">HINF_LOCUS4285</name>
</gene>
<dbReference type="SUPFAM" id="SSF54001">
    <property type="entry name" value="Cysteine proteinases"/>
    <property type="match status" value="1"/>
</dbReference>
<evidence type="ECO:0000313" key="2">
    <source>
        <dbReference type="EMBL" id="CAI9916640.1"/>
    </source>
</evidence>
<dbReference type="PROSITE" id="PS51379">
    <property type="entry name" value="4FE4S_FER_2"/>
    <property type="match status" value="1"/>
</dbReference>
<dbReference type="GO" id="GO:0006508">
    <property type="term" value="P:proteolysis"/>
    <property type="evidence" value="ECO:0007669"/>
    <property type="project" value="InterPro"/>
</dbReference>